<evidence type="ECO:0000259" key="1">
    <source>
        <dbReference type="PROSITE" id="PS51178"/>
    </source>
</evidence>
<dbReference type="InterPro" id="IPR005543">
    <property type="entry name" value="PASTA_dom"/>
</dbReference>
<proteinExistence type="predicted"/>
<reference evidence="3" key="1">
    <citation type="submission" date="2017-08" db="EMBL/GenBank/DDBJ databases">
        <authorList>
            <person name="Varghese N."/>
            <person name="Submissions S."/>
        </authorList>
    </citation>
    <scope>NUCLEOTIDE SEQUENCE [LARGE SCALE GENOMIC DNA]</scope>
    <source>
        <strain evidence="3">USBA17B2</strain>
    </source>
</reference>
<dbReference type="RefSeq" id="WP_101780257.1">
    <property type="nucleotide sequence ID" value="NZ_OBQK01000001.1"/>
</dbReference>
<feature type="domain" description="PASTA" evidence="1">
    <location>
        <begin position="155"/>
        <end position="221"/>
    </location>
</feature>
<dbReference type="Proteomes" id="UP000219688">
    <property type="component" value="Unassembled WGS sequence"/>
</dbReference>
<sequence>MTSQQTGGLSPSRRTLVKGAAWSVPVVAVAVPAHARGASQCDAFSFGRGSFKCAGQSTGFNFGYGLRFCLVSSCLPGAIEGQIVTIRLDLGVETNVTLEPVFEYANPQIVVSPGATTCTDIIYQFGSSNSNSQVTFFYQVGSNEPVEITITAPPSCPPVAVPNLVGMTLAEAEGALNAIGLRLGDTTYTGDDPGTGLVVSQFPAAGTLLDPLSEVDVTVSGPTP</sequence>
<dbReference type="PROSITE" id="PS51178">
    <property type="entry name" value="PASTA"/>
    <property type="match status" value="1"/>
</dbReference>
<gene>
    <name evidence="2" type="ORF">SAMN05421879_101289</name>
</gene>
<evidence type="ECO:0000313" key="3">
    <source>
        <dbReference type="Proteomes" id="UP000219688"/>
    </source>
</evidence>
<dbReference type="Gene3D" id="3.30.10.20">
    <property type="match status" value="1"/>
</dbReference>
<dbReference type="Pfam" id="PF03793">
    <property type="entry name" value="PASTA"/>
    <property type="match status" value="1"/>
</dbReference>
<dbReference type="AlphaFoldDB" id="A0A285VCC4"/>
<dbReference type="InterPro" id="IPR006311">
    <property type="entry name" value="TAT_signal"/>
</dbReference>
<dbReference type="CDD" id="cd06577">
    <property type="entry name" value="PASTA_pknB"/>
    <property type="match status" value="1"/>
</dbReference>
<organism evidence="2 3">
    <name type="scientific">Ornithinimicrobium cerasi</name>
    <dbReference type="NCBI Taxonomy" id="2248773"/>
    <lineage>
        <taxon>Bacteria</taxon>
        <taxon>Bacillati</taxon>
        <taxon>Actinomycetota</taxon>
        <taxon>Actinomycetes</taxon>
        <taxon>Micrococcales</taxon>
        <taxon>Ornithinimicrobiaceae</taxon>
        <taxon>Ornithinimicrobium</taxon>
    </lineage>
</organism>
<name>A0A285VCC4_9MICO</name>
<dbReference type="PROSITE" id="PS51318">
    <property type="entry name" value="TAT"/>
    <property type="match status" value="1"/>
</dbReference>
<evidence type="ECO:0000313" key="2">
    <source>
        <dbReference type="EMBL" id="SOC51724.1"/>
    </source>
</evidence>
<dbReference type="SUPFAM" id="SSF54184">
    <property type="entry name" value="Penicillin-binding protein 2x (pbp-2x), c-terminal domain"/>
    <property type="match status" value="1"/>
</dbReference>
<dbReference type="EMBL" id="OBQK01000001">
    <property type="protein sequence ID" value="SOC51724.1"/>
    <property type="molecule type" value="Genomic_DNA"/>
</dbReference>
<accession>A0A285VCC4</accession>
<protein>
    <submittedName>
        <fullName evidence="2">PASTA domain-containing protein</fullName>
    </submittedName>
</protein>
<dbReference type="SMART" id="SM00740">
    <property type="entry name" value="PASTA"/>
    <property type="match status" value="1"/>
</dbReference>
<keyword evidence="3" id="KW-1185">Reference proteome</keyword>